<dbReference type="InterPro" id="IPR035093">
    <property type="entry name" value="RelE/ParE_toxin_dom_sf"/>
</dbReference>
<accession>A0A9X0WEE5</accession>
<organism evidence="3 4">
    <name type="scientific">Thiocapsa imhoffii</name>
    <dbReference type="NCBI Taxonomy" id="382777"/>
    <lineage>
        <taxon>Bacteria</taxon>
        <taxon>Pseudomonadati</taxon>
        <taxon>Pseudomonadota</taxon>
        <taxon>Gammaproteobacteria</taxon>
        <taxon>Chromatiales</taxon>
        <taxon>Chromatiaceae</taxon>
        <taxon>Thiocapsa</taxon>
    </lineage>
</organism>
<evidence type="ECO:0000313" key="4">
    <source>
        <dbReference type="Proteomes" id="UP001138802"/>
    </source>
</evidence>
<keyword evidence="4" id="KW-1185">Reference proteome</keyword>
<evidence type="ECO:0000256" key="2">
    <source>
        <dbReference type="ARBA" id="ARBA00022649"/>
    </source>
</evidence>
<dbReference type="Proteomes" id="UP001138802">
    <property type="component" value="Unassembled WGS sequence"/>
</dbReference>
<dbReference type="AlphaFoldDB" id="A0A9X0WEE5"/>
<name>A0A9X0WEE5_9GAMM</name>
<dbReference type="NCBIfam" id="TIGR02385">
    <property type="entry name" value="RelE_StbE"/>
    <property type="match status" value="1"/>
</dbReference>
<dbReference type="Gene3D" id="3.30.2310.20">
    <property type="entry name" value="RelE-like"/>
    <property type="match status" value="1"/>
</dbReference>
<dbReference type="PANTHER" id="PTHR35601">
    <property type="entry name" value="TOXIN RELE"/>
    <property type="match status" value="1"/>
</dbReference>
<proteinExistence type="inferred from homology"/>
<protein>
    <recommendedName>
        <fullName evidence="5">Type II toxin-antitoxin system RelE/ParE family toxin</fullName>
    </recommendedName>
</protein>
<comment type="similarity">
    <text evidence="1">Belongs to the RelE toxin family.</text>
</comment>
<comment type="caution">
    <text evidence="3">The sequence shown here is derived from an EMBL/GenBank/DDBJ whole genome shotgun (WGS) entry which is preliminary data.</text>
</comment>
<dbReference type="RefSeq" id="WP_200386312.1">
    <property type="nucleotide sequence ID" value="NZ_NRSD01000001.1"/>
</dbReference>
<evidence type="ECO:0000256" key="1">
    <source>
        <dbReference type="ARBA" id="ARBA00006226"/>
    </source>
</evidence>
<reference evidence="3 4" key="1">
    <citation type="journal article" date="2020" name="Microorganisms">
        <title>Osmotic Adaptation and Compatible Solute Biosynthesis of Phototrophic Bacteria as Revealed from Genome Analyses.</title>
        <authorList>
            <person name="Imhoff J.F."/>
            <person name="Rahn T."/>
            <person name="Kunzel S."/>
            <person name="Keller A."/>
            <person name="Neulinger S.C."/>
        </authorList>
    </citation>
    <scope>NUCLEOTIDE SEQUENCE [LARGE SCALE GENOMIC DNA]</scope>
    <source>
        <strain evidence="3 4">DSM 21303</strain>
    </source>
</reference>
<dbReference type="SUPFAM" id="SSF143011">
    <property type="entry name" value="RelE-like"/>
    <property type="match status" value="1"/>
</dbReference>
<evidence type="ECO:0000313" key="3">
    <source>
        <dbReference type="EMBL" id="MBK1643216.1"/>
    </source>
</evidence>
<dbReference type="InterPro" id="IPR007712">
    <property type="entry name" value="RelE/ParE_toxin"/>
</dbReference>
<dbReference type="PANTHER" id="PTHR35601:SF1">
    <property type="entry name" value="TOXIN RELE"/>
    <property type="match status" value="1"/>
</dbReference>
<dbReference type="EMBL" id="NRSD01000001">
    <property type="protein sequence ID" value="MBK1643216.1"/>
    <property type="molecule type" value="Genomic_DNA"/>
</dbReference>
<sequence length="63" mass="7554">MRRFLSERLETEADPRHLGRPLSGPLAGLWRYRVGDYRLICRIEDGRCMVLVLEIGHRREIYR</sequence>
<evidence type="ECO:0008006" key="5">
    <source>
        <dbReference type="Google" id="ProtNLM"/>
    </source>
</evidence>
<keyword evidence="2" id="KW-1277">Toxin-antitoxin system</keyword>
<gene>
    <name evidence="3" type="ORF">CKO25_00805</name>
</gene>
<dbReference type="Pfam" id="PF05016">
    <property type="entry name" value="ParE_toxin"/>
    <property type="match status" value="1"/>
</dbReference>